<feature type="transmembrane region" description="Helical" evidence="14">
    <location>
        <begin position="88"/>
        <end position="107"/>
    </location>
</feature>
<dbReference type="PANTHER" id="PTHR13163">
    <property type="entry name" value="SPINAL CORD EXPRESSION PROTEIN 4"/>
    <property type="match status" value="1"/>
</dbReference>
<dbReference type="EMBL" id="CAJNOE010000110">
    <property type="protein sequence ID" value="CAF0926628.1"/>
    <property type="molecule type" value="Genomic_DNA"/>
</dbReference>
<keyword evidence="9" id="KW-0576">Peroxisome</keyword>
<dbReference type="InterPro" id="IPR032808">
    <property type="entry name" value="DoxX"/>
</dbReference>
<evidence type="ECO:0000313" key="19">
    <source>
        <dbReference type="Proteomes" id="UP000663844"/>
    </source>
</evidence>
<reference evidence="17" key="1">
    <citation type="submission" date="2021-02" db="EMBL/GenBank/DDBJ databases">
        <authorList>
            <person name="Nowell W R."/>
        </authorList>
    </citation>
    <scope>NUCLEOTIDE SEQUENCE</scope>
</reference>
<comment type="similarity">
    <text evidence="4">Belongs to the DoxX family.</text>
</comment>
<dbReference type="GO" id="GO:0051131">
    <property type="term" value="P:chaperone-mediated protein complex assembly"/>
    <property type="evidence" value="ECO:0007669"/>
    <property type="project" value="TreeGrafter"/>
</dbReference>
<evidence type="ECO:0000256" key="7">
    <source>
        <dbReference type="ARBA" id="ARBA00022989"/>
    </source>
</evidence>
<evidence type="ECO:0000256" key="3">
    <source>
        <dbReference type="ARBA" id="ARBA00004585"/>
    </source>
</evidence>
<dbReference type="PANTHER" id="PTHR13163:SF0">
    <property type="entry name" value="NOVEL ACETYLCHOLINE RECEPTOR CHAPERONE"/>
    <property type="match status" value="1"/>
</dbReference>
<keyword evidence="10" id="KW-0143">Chaperone</keyword>
<dbReference type="Proteomes" id="UP000663844">
    <property type="component" value="Unassembled WGS sequence"/>
</dbReference>
<keyword evidence="8 14" id="KW-0472">Membrane</keyword>
<evidence type="ECO:0000313" key="15">
    <source>
        <dbReference type="EMBL" id="CAF0926628.1"/>
    </source>
</evidence>
<keyword evidence="7 14" id="KW-1133">Transmembrane helix</keyword>
<protein>
    <recommendedName>
        <fullName evidence="12">Novel acetylcholine receptor chaperone</fullName>
    </recommendedName>
</protein>
<evidence type="ECO:0000256" key="6">
    <source>
        <dbReference type="ARBA" id="ARBA00022824"/>
    </source>
</evidence>
<keyword evidence="5 14" id="KW-0812">Transmembrane</keyword>
<evidence type="ECO:0000256" key="11">
    <source>
        <dbReference type="ARBA" id="ARBA00023329"/>
    </source>
</evidence>
<comment type="subcellular location">
    <subcellularLocation>
        <location evidence="2">Cytoplasmic vesicle</location>
    </subcellularLocation>
    <subcellularLocation>
        <location evidence="1">Endoplasmic reticulum membrane</location>
        <topology evidence="1">Multi-pass membrane protein</topology>
    </subcellularLocation>
    <subcellularLocation>
        <location evidence="3">Peroxisome membrane</location>
        <topology evidence="3">Multi-pass membrane protein</topology>
    </subcellularLocation>
</comment>
<evidence type="ECO:0000256" key="13">
    <source>
        <dbReference type="SAM" id="MobiDB-lite"/>
    </source>
</evidence>
<evidence type="ECO:0000256" key="5">
    <source>
        <dbReference type="ARBA" id="ARBA00022692"/>
    </source>
</evidence>
<dbReference type="InterPro" id="IPR040399">
    <property type="entry name" value="TMEM35A/B"/>
</dbReference>
<feature type="transmembrane region" description="Helical" evidence="14">
    <location>
        <begin position="113"/>
        <end position="132"/>
    </location>
</feature>
<evidence type="ECO:0000256" key="12">
    <source>
        <dbReference type="ARBA" id="ARBA00024424"/>
    </source>
</evidence>
<comment type="caution">
    <text evidence="17">The sequence shown here is derived from an EMBL/GenBank/DDBJ whole genome shotgun (WGS) entry which is preliminary data.</text>
</comment>
<keyword evidence="11" id="KW-0968">Cytoplasmic vesicle</keyword>
<feature type="transmembrane region" description="Helical" evidence="14">
    <location>
        <begin position="63"/>
        <end position="81"/>
    </location>
</feature>
<evidence type="ECO:0000256" key="8">
    <source>
        <dbReference type="ARBA" id="ARBA00023136"/>
    </source>
</evidence>
<dbReference type="GO" id="GO:0005789">
    <property type="term" value="C:endoplasmic reticulum membrane"/>
    <property type="evidence" value="ECO:0007669"/>
    <property type="project" value="UniProtKB-SubCell"/>
</dbReference>
<dbReference type="GO" id="GO:0005778">
    <property type="term" value="C:peroxisomal membrane"/>
    <property type="evidence" value="ECO:0007669"/>
    <property type="project" value="UniProtKB-SubCell"/>
</dbReference>
<dbReference type="GO" id="GO:2000010">
    <property type="term" value="P:positive regulation of protein localization to cell surface"/>
    <property type="evidence" value="ECO:0007669"/>
    <property type="project" value="TreeGrafter"/>
</dbReference>
<keyword evidence="6" id="KW-0256">Endoplasmic reticulum</keyword>
<sequence length="176" mass="20582">MSSVALSVLTLTLGMFFILIGQFKVTPKYFPDIYEDMRREFGRINKVFPLYQITNWRPYAKNYRMTIGILEIVCGAVLVLIPGRLKQIANTILLMLMLGAVYTHYTLHDKFDRMAPGIIFSLLLSTRLIIYWQGKYAHLNILNQKQPYESKKKIKIEEDENTHESIDEETDEKKKD</sequence>
<dbReference type="Proteomes" id="UP000663860">
    <property type="component" value="Unassembled WGS sequence"/>
</dbReference>
<organism evidence="17 19">
    <name type="scientific">Adineta steineri</name>
    <dbReference type="NCBI Taxonomy" id="433720"/>
    <lineage>
        <taxon>Eukaryota</taxon>
        <taxon>Metazoa</taxon>
        <taxon>Spiralia</taxon>
        <taxon>Gnathifera</taxon>
        <taxon>Rotifera</taxon>
        <taxon>Eurotatoria</taxon>
        <taxon>Bdelloidea</taxon>
        <taxon>Adinetida</taxon>
        <taxon>Adinetidae</taxon>
        <taxon>Adineta</taxon>
    </lineage>
</organism>
<dbReference type="EMBL" id="CAJNOG010000153">
    <property type="protein sequence ID" value="CAF1015671.1"/>
    <property type="molecule type" value="Genomic_DNA"/>
</dbReference>
<dbReference type="GO" id="GO:0031410">
    <property type="term" value="C:cytoplasmic vesicle"/>
    <property type="evidence" value="ECO:0007669"/>
    <property type="project" value="UniProtKB-SubCell"/>
</dbReference>
<evidence type="ECO:0000256" key="10">
    <source>
        <dbReference type="ARBA" id="ARBA00023186"/>
    </source>
</evidence>
<dbReference type="Proteomes" id="UP000663868">
    <property type="component" value="Unassembled WGS sequence"/>
</dbReference>
<dbReference type="Pfam" id="PF13564">
    <property type="entry name" value="DoxX_2"/>
    <property type="match status" value="1"/>
</dbReference>
<dbReference type="AlphaFoldDB" id="A0A818JKK1"/>
<evidence type="ECO:0000256" key="4">
    <source>
        <dbReference type="ARBA" id="ARBA00006679"/>
    </source>
</evidence>
<evidence type="ECO:0000256" key="1">
    <source>
        <dbReference type="ARBA" id="ARBA00004477"/>
    </source>
</evidence>
<accession>A0A818JKK1</accession>
<evidence type="ECO:0000256" key="14">
    <source>
        <dbReference type="SAM" id="Phobius"/>
    </source>
</evidence>
<feature type="region of interest" description="Disordered" evidence="13">
    <location>
        <begin position="153"/>
        <end position="176"/>
    </location>
</feature>
<feature type="compositionally biased region" description="Acidic residues" evidence="13">
    <location>
        <begin position="157"/>
        <end position="170"/>
    </location>
</feature>
<gene>
    <name evidence="15" type="ORF">IZO911_LOCUS13627</name>
    <name evidence="16" type="ORF">JYZ213_LOCUS16778</name>
    <name evidence="18" type="ORF">KXQ929_LOCUS5192</name>
    <name evidence="17" type="ORF">OXD698_LOCUS3606</name>
</gene>
<evidence type="ECO:0000256" key="9">
    <source>
        <dbReference type="ARBA" id="ARBA00023140"/>
    </source>
</evidence>
<evidence type="ECO:0000313" key="16">
    <source>
        <dbReference type="EMBL" id="CAF1015671.1"/>
    </source>
</evidence>
<evidence type="ECO:0000313" key="17">
    <source>
        <dbReference type="EMBL" id="CAF3544414.1"/>
    </source>
</evidence>
<dbReference type="EMBL" id="CAJOAZ010000129">
    <property type="protein sequence ID" value="CAF3544414.1"/>
    <property type="molecule type" value="Genomic_DNA"/>
</dbReference>
<proteinExistence type="inferred from homology"/>
<name>A0A818JKK1_9BILA</name>
<evidence type="ECO:0000256" key="2">
    <source>
        <dbReference type="ARBA" id="ARBA00004541"/>
    </source>
</evidence>
<dbReference type="EMBL" id="CAJOBB010000188">
    <property type="protein sequence ID" value="CAF3602200.1"/>
    <property type="molecule type" value="Genomic_DNA"/>
</dbReference>
<evidence type="ECO:0000313" key="18">
    <source>
        <dbReference type="EMBL" id="CAF3602200.1"/>
    </source>
</evidence>
<dbReference type="Proteomes" id="UP000663845">
    <property type="component" value="Unassembled WGS sequence"/>
</dbReference>